<evidence type="ECO:0000313" key="2">
    <source>
        <dbReference type="Proteomes" id="UP000766698"/>
    </source>
</evidence>
<comment type="caution">
    <text evidence="1">The sequence shown here is derived from an EMBL/GenBank/DDBJ whole genome shotgun (WGS) entry which is preliminary data.</text>
</comment>
<evidence type="ECO:0000313" key="1">
    <source>
        <dbReference type="EMBL" id="MBB1246380.1"/>
    </source>
</evidence>
<dbReference type="EMBL" id="WMLF01000475">
    <property type="protein sequence ID" value="MBB1246380.1"/>
    <property type="molecule type" value="Genomic_DNA"/>
</dbReference>
<keyword evidence="2" id="KW-1185">Reference proteome</keyword>
<name>A0ABR6EM23_9ACTN</name>
<feature type="non-terminal residue" evidence="1">
    <location>
        <position position="47"/>
    </location>
</feature>
<protein>
    <submittedName>
        <fullName evidence="1">SWIM zinc finger family protein</fullName>
    </submittedName>
</protein>
<sequence>MTGQQIRWEAERVLALAPDAASRKAGEGLAAADRWSDTGWRGDTLWG</sequence>
<gene>
    <name evidence="1" type="ORF">GL263_22905</name>
</gene>
<proteinExistence type="predicted"/>
<reference evidence="2" key="1">
    <citation type="journal article" date="2020" name="Syst. Appl. Microbiol.">
        <title>Streptomyces alkaliterrae sp. nov., isolated from an alkaline soil, and emended descriptions of Streptomyces alkaliphilus, Streptomyces calidiresistens and Streptomyces durbertensis.</title>
        <authorList>
            <person name="Swiecimska M."/>
            <person name="Golinska P."/>
            <person name="Nouioui I."/>
            <person name="Wypij M."/>
            <person name="Rai M."/>
            <person name="Sangal V."/>
            <person name="Goodfellow M."/>
        </authorList>
    </citation>
    <scope>NUCLEOTIDE SEQUENCE [LARGE SCALE GENOMIC DNA]</scope>
    <source>
        <strain evidence="2">DSM 104538</strain>
    </source>
</reference>
<dbReference type="Proteomes" id="UP000766698">
    <property type="component" value="Unassembled WGS sequence"/>
</dbReference>
<accession>A0ABR6EM23</accession>
<organism evidence="1 2">
    <name type="scientific">Streptomyces durbertensis</name>
    <dbReference type="NCBI Taxonomy" id="2448886"/>
    <lineage>
        <taxon>Bacteria</taxon>
        <taxon>Bacillati</taxon>
        <taxon>Actinomycetota</taxon>
        <taxon>Actinomycetes</taxon>
        <taxon>Kitasatosporales</taxon>
        <taxon>Streptomycetaceae</taxon>
        <taxon>Streptomyces</taxon>
    </lineage>
</organism>